<evidence type="ECO:0000313" key="3">
    <source>
        <dbReference type="Proteomes" id="UP000837924"/>
    </source>
</evidence>
<dbReference type="Proteomes" id="UP000837924">
    <property type="component" value="Chromosome"/>
</dbReference>
<gene>
    <name evidence="2" type="ORF">CH627_03070</name>
    <name evidence="1" type="ORF">KRLU271_LOCUS580</name>
</gene>
<dbReference type="KEGG" id="hix:NTHI723_01282"/>
<reference evidence="1" key="3">
    <citation type="submission" date="2024-01" db="EMBL/GenBank/DDBJ databases">
        <authorList>
            <person name="Riesbeck K."/>
        </authorList>
    </citation>
    <scope>NUCLEOTIDE SEQUENCE</scope>
    <source>
        <strain evidence="1">KR271</strain>
    </source>
</reference>
<protein>
    <submittedName>
        <fullName evidence="2">DNA mismatch repair protein</fullName>
    </submittedName>
    <submittedName>
        <fullName evidence="1">Pyridoxal kinase</fullName>
    </submittedName>
</protein>
<evidence type="ECO:0000313" key="2">
    <source>
        <dbReference type="EMBL" id="RFN64412.1"/>
    </source>
</evidence>
<sequence>MKTTFELGSYELQTIAARFEILNPSSNYKAEKVA</sequence>
<dbReference type="GO" id="GO:0016301">
    <property type="term" value="F:kinase activity"/>
    <property type="evidence" value="ECO:0007669"/>
    <property type="project" value="UniProtKB-KW"/>
</dbReference>
<name>A0A2S9SBD1_HAEIF</name>
<keyword evidence="1" id="KW-0808">Transferase</keyword>
<dbReference type="EMBL" id="QVJI01000003">
    <property type="protein sequence ID" value="RFN64412.1"/>
    <property type="molecule type" value="Genomic_DNA"/>
</dbReference>
<organism evidence="2">
    <name type="scientific">Haemophilus influenzae</name>
    <dbReference type="NCBI Taxonomy" id="727"/>
    <lineage>
        <taxon>Bacteria</taxon>
        <taxon>Pseudomonadati</taxon>
        <taxon>Pseudomonadota</taxon>
        <taxon>Gammaproteobacteria</taxon>
        <taxon>Pasteurellales</taxon>
        <taxon>Pasteurellaceae</taxon>
        <taxon>Haemophilus</taxon>
    </lineage>
</organism>
<accession>A0A2S9SBD1</accession>
<proteinExistence type="predicted"/>
<keyword evidence="1" id="KW-0418">Kinase</keyword>
<evidence type="ECO:0000313" key="1">
    <source>
        <dbReference type="EMBL" id="CAH0448824.1"/>
    </source>
</evidence>
<dbReference type="EMBL" id="OV040584">
    <property type="protein sequence ID" value="CAH0448824.1"/>
    <property type="molecule type" value="Genomic_DNA"/>
</dbReference>
<reference evidence="2" key="1">
    <citation type="submission" date="2018-08" db="EMBL/GenBank/DDBJ databases">
        <title>Antagonistic pleiotropy in the bifunctional surface protein FadL/P1 during adaptation of Haemophilus influenzae to chronic lung infection associated with COPD.</title>
        <authorList>
            <person name="Moleres J."/>
            <person name="Ehrlich R."/>
        </authorList>
    </citation>
    <scope>NUCLEOTIDE SEQUENCE [LARGE SCALE GENOMIC DNA]</scope>
    <source>
        <strain evidence="2">P668-6062</strain>
    </source>
</reference>
<dbReference type="AlphaFoldDB" id="A0A2S9SBD1"/>
<reference evidence="3" key="2">
    <citation type="submission" date="2021-11" db="EMBL/GenBank/DDBJ databases">
        <authorList>
            <person name="Riesbeck K."/>
        </authorList>
    </citation>
    <scope>NUCLEOTIDE SEQUENCE [LARGE SCALE GENOMIC DNA]</scope>
</reference>